<keyword evidence="2" id="KW-0378">Hydrolase</keyword>
<dbReference type="Proteomes" id="UP001324993">
    <property type="component" value="Chromosome"/>
</dbReference>
<dbReference type="EMBL" id="CP138858">
    <property type="protein sequence ID" value="WPJ95560.1"/>
    <property type="molecule type" value="Genomic_DNA"/>
</dbReference>
<dbReference type="PANTHER" id="PTHR34407:SF1">
    <property type="entry name" value="SGNH HYDROLASE-TYPE ESTERASE DOMAIN-CONTAINING PROTEIN"/>
    <property type="match status" value="1"/>
</dbReference>
<accession>A0ABZ0RKN2</accession>
<dbReference type="Pfam" id="PF13472">
    <property type="entry name" value="Lipase_GDSL_2"/>
    <property type="match status" value="1"/>
</dbReference>
<dbReference type="RefSeq" id="WP_319832439.1">
    <property type="nucleotide sequence ID" value="NZ_CP138858.1"/>
</dbReference>
<dbReference type="InterPro" id="IPR036514">
    <property type="entry name" value="SGNH_hydro_sf"/>
</dbReference>
<sequence length="385" mass="42785">MSESYWTQRGGLVRTASKLSRGRRFTIGYIGGSLTYGADASDPEMYSWRAKTTAWFRERFPAIRFEAVNAAIGGTGSDFGVYRIGEDLLKASPDLVFVEFSVNDSSRALSEPDQVSASMEGIIRRIYTANPHAEVVFVYTTMKRLERFHASGELPPAVQLSESLGDYYGIPSVNIGKAFWRYLQANSISWETLLPDHVHPKDEGYAVYSQAITTWLDRLDWSRSSAAAYVMPTALNDHLPMRAQMIPASTYANDYWTVVEQAIEQWPNHLFCETAGHTLTITFTGNAVGVAWISACDAGVLEYSIDGAAFQRRTSWTPHGGTRGMLYGNLFHDPLRGTGLENGHHTLTIRVSAQPDDNSVANRLRIVAFIINGTSNLYQKHCEAS</sequence>
<gene>
    <name evidence="2" type="ORF">SH580_19260</name>
</gene>
<dbReference type="SUPFAM" id="SSF52266">
    <property type="entry name" value="SGNH hydrolase"/>
    <property type="match status" value="1"/>
</dbReference>
<evidence type="ECO:0000259" key="1">
    <source>
        <dbReference type="Pfam" id="PF13472"/>
    </source>
</evidence>
<organism evidence="2 3">
    <name type="scientific">Coraliomargarita algicola</name>
    <dbReference type="NCBI Taxonomy" id="3092156"/>
    <lineage>
        <taxon>Bacteria</taxon>
        <taxon>Pseudomonadati</taxon>
        <taxon>Verrucomicrobiota</taxon>
        <taxon>Opitutia</taxon>
        <taxon>Puniceicoccales</taxon>
        <taxon>Coraliomargaritaceae</taxon>
        <taxon>Coraliomargarita</taxon>
    </lineage>
</organism>
<dbReference type="GO" id="GO:0016787">
    <property type="term" value="F:hydrolase activity"/>
    <property type="evidence" value="ECO:0007669"/>
    <property type="project" value="UniProtKB-KW"/>
</dbReference>
<dbReference type="CDD" id="cd00229">
    <property type="entry name" value="SGNH_hydrolase"/>
    <property type="match status" value="1"/>
</dbReference>
<evidence type="ECO:0000313" key="2">
    <source>
        <dbReference type="EMBL" id="WPJ95560.1"/>
    </source>
</evidence>
<evidence type="ECO:0000313" key="3">
    <source>
        <dbReference type="Proteomes" id="UP001324993"/>
    </source>
</evidence>
<dbReference type="PANTHER" id="PTHR34407">
    <property type="entry name" value="EXPRESSED PROTEIN"/>
    <property type="match status" value="1"/>
</dbReference>
<feature type="domain" description="SGNH hydrolase-type esterase" evidence="1">
    <location>
        <begin position="30"/>
        <end position="207"/>
    </location>
</feature>
<reference evidence="2 3" key="1">
    <citation type="submission" date="2023-11" db="EMBL/GenBank/DDBJ databases">
        <title>Coraliomargarita sp. nov., isolated from marine algae.</title>
        <authorList>
            <person name="Lee J.K."/>
            <person name="Baek J.H."/>
            <person name="Kim J.M."/>
            <person name="Choi D.G."/>
            <person name="Jeon C.O."/>
        </authorList>
    </citation>
    <scope>NUCLEOTIDE SEQUENCE [LARGE SCALE GENOMIC DNA]</scope>
    <source>
        <strain evidence="2 3">J2-16</strain>
    </source>
</reference>
<dbReference type="Gene3D" id="2.60.120.260">
    <property type="entry name" value="Galactose-binding domain-like"/>
    <property type="match status" value="1"/>
</dbReference>
<dbReference type="Gene3D" id="3.40.50.1110">
    <property type="entry name" value="SGNH hydrolase"/>
    <property type="match status" value="1"/>
</dbReference>
<keyword evidence="3" id="KW-1185">Reference proteome</keyword>
<dbReference type="InterPro" id="IPR013830">
    <property type="entry name" value="SGNH_hydro"/>
</dbReference>
<name>A0ABZ0RKN2_9BACT</name>
<protein>
    <submittedName>
        <fullName evidence="2">SGNH/GDSL hydrolase family protein</fullName>
    </submittedName>
</protein>
<proteinExistence type="predicted"/>